<organism evidence="3 4">
    <name type="scientific">Symbiodinium microadriaticum</name>
    <name type="common">Dinoflagellate</name>
    <name type="synonym">Zooxanthella microadriatica</name>
    <dbReference type="NCBI Taxonomy" id="2951"/>
    <lineage>
        <taxon>Eukaryota</taxon>
        <taxon>Sar</taxon>
        <taxon>Alveolata</taxon>
        <taxon>Dinophyceae</taxon>
        <taxon>Suessiales</taxon>
        <taxon>Symbiodiniaceae</taxon>
        <taxon>Symbiodinium</taxon>
    </lineage>
</organism>
<feature type="repeat" description="PPR" evidence="2">
    <location>
        <begin position="81"/>
        <end position="115"/>
    </location>
</feature>
<reference evidence="3 4" key="1">
    <citation type="submission" date="2016-02" db="EMBL/GenBank/DDBJ databases">
        <title>Genome analysis of coral dinoflagellate symbionts highlights evolutionary adaptations to a symbiotic lifestyle.</title>
        <authorList>
            <person name="Aranda M."/>
            <person name="Li Y."/>
            <person name="Liew Y.J."/>
            <person name="Baumgarten S."/>
            <person name="Simakov O."/>
            <person name="Wilson M."/>
            <person name="Piel J."/>
            <person name="Ashoor H."/>
            <person name="Bougouffa S."/>
            <person name="Bajic V.B."/>
            <person name="Ryu T."/>
            <person name="Ravasi T."/>
            <person name="Bayer T."/>
            <person name="Micklem G."/>
            <person name="Kim H."/>
            <person name="Bhak J."/>
            <person name="Lajeunesse T.C."/>
            <person name="Voolstra C.R."/>
        </authorList>
    </citation>
    <scope>NUCLEOTIDE SEQUENCE [LARGE SCALE GENOMIC DNA]</scope>
    <source>
        <strain evidence="3 4">CCMP2467</strain>
    </source>
</reference>
<keyword evidence="4" id="KW-1185">Reference proteome</keyword>
<keyword evidence="1" id="KW-0677">Repeat</keyword>
<dbReference type="PANTHER" id="PTHR47939">
    <property type="entry name" value="MEMBRANE-ASSOCIATED SALT-INDUCIBLE PROTEIN-LIKE"/>
    <property type="match status" value="1"/>
</dbReference>
<dbReference type="AlphaFoldDB" id="A0A1Q9E078"/>
<protein>
    <submittedName>
        <fullName evidence="3">Pentatricopeptide repeat-containing protein</fullName>
    </submittedName>
</protein>
<dbReference type="Gene3D" id="1.25.40.10">
    <property type="entry name" value="Tetratricopeptide repeat domain"/>
    <property type="match status" value="3"/>
</dbReference>
<evidence type="ECO:0000256" key="2">
    <source>
        <dbReference type="PROSITE-ProRule" id="PRU00708"/>
    </source>
</evidence>
<dbReference type="EMBL" id="LSRX01000314">
    <property type="protein sequence ID" value="OLQ00823.1"/>
    <property type="molecule type" value="Genomic_DNA"/>
</dbReference>
<proteinExistence type="predicted"/>
<dbReference type="OrthoDB" id="430856at2759"/>
<sequence>MHGEDGDGLQDDVRLPDDKMQEVVRLAVRKRFAEAERLLSALPGGKTTKAMFHKLIHSCANNTDAAAWFLRKMREAGYMANCVSYNCMLTCCIKADDLPQAQRWWDDMVAQGIKPSRVSYNTMISAFSRRLNVQTAEQWMLRMIQDGHVPCNISYYFLFDGFAKVIDVPRTTKWFEFIMDTNFVPELEVYRSSICTFCAAGSLRDVEKVYLHMQQHGIRMDNQMASQIFAACCHLSDQQQLALWCNTLLPQGYVIDSNTFSLIVTTFYRGSITCTVRPSVFLPGIAPSIGAHQQLLQCLAETGDMDGCLQCLQQMASRGFPAGQEEHNYVFQWLLNSTGTTAASQWLDEMARRGLSVDHTTAEIVSGSLAPRGLLLPLTEKVIRMAIAMSSTYLVLTLVSLLANWRVPMSEECATDVICHSLDVLQSGQPKDEQVEITGRLLRSLVPNATFTVFSDRFCVVSF</sequence>
<name>A0A1Q9E078_SYMMI</name>
<evidence type="ECO:0000256" key="1">
    <source>
        <dbReference type="ARBA" id="ARBA00022737"/>
    </source>
</evidence>
<feature type="repeat" description="PPR" evidence="2">
    <location>
        <begin position="116"/>
        <end position="150"/>
    </location>
</feature>
<dbReference type="InterPro" id="IPR050667">
    <property type="entry name" value="PPR-containing_protein"/>
</dbReference>
<dbReference type="NCBIfam" id="TIGR00756">
    <property type="entry name" value="PPR"/>
    <property type="match status" value="2"/>
</dbReference>
<dbReference type="InterPro" id="IPR002885">
    <property type="entry name" value="PPR_rpt"/>
</dbReference>
<dbReference type="InterPro" id="IPR011990">
    <property type="entry name" value="TPR-like_helical_dom_sf"/>
</dbReference>
<dbReference type="Pfam" id="PF13041">
    <property type="entry name" value="PPR_2"/>
    <property type="match status" value="1"/>
</dbReference>
<dbReference type="Pfam" id="PF01535">
    <property type="entry name" value="PPR"/>
    <property type="match status" value="1"/>
</dbReference>
<dbReference type="PANTHER" id="PTHR47939:SF13">
    <property type="entry name" value="OS03G0201400 PROTEIN"/>
    <property type="match status" value="1"/>
</dbReference>
<accession>A0A1Q9E078</accession>
<evidence type="ECO:0000313" key="4">
    <source>
        <dbReference type="Proteomes" id="UP000186817"/>
    </source>
</evidence>
<dbReference type="PROSITE" id="PS51375">
    <property type="entry name" value="PPR"/>
    <property type="match status" value="2"/>
</dbReference>
<evidence type="ECO:0000313" key="3">
    <source>
        <dbReference type="EMBL" id="OLQ00823.1"/>
    </source>
</evidence>
<gene>
    <name evidence="3" type="ORF">AK812_SmicGene16467</name>
</gene>
<comment type="caution">
    <text evidence="3">The sequence shown here is derived from an EMBL/GenBank/DDBJ whole genome shotgun (WGS) entry which is preliminary data.</text>
</comment>
<dbReference type="Proteomes" id="UP000186817">
    <property type="component" value="Unassembled WGS sequence"/>
</dbReference>